<evidence type="ECO:0000313" key="2">
    <source>
        <dbReference type="EMBL" id="SDX65202.1"/>
    </source>
</evidence>
<dbReference type="STRING" id="1007099.SAMN05216287_3407"/>
<proteinExistence type="predicted"/>
<reference evidence="3" key="1">
    <citation type="submission" date="2016-10" db="EMBL/GenBank/DDBJ databases">
        <authorList>
            <person name="Varghese N."/>
            <person name="Submissions S."/>
        </authorList>
    </citation>
    <scope>NUCLEOTIDE SEQUENCE [LARGE SCALE GENOMIC DNA]</scope>
    <source>
        <strain evidence="3">NRRL B-59562</strain>
    </source>
</reference>
<dbReference type="CDD" id="cd08268">
    <property type="entry name" value="MDR2"/>
    <property type="match status" value="1"/>
</dbReference>
<dbReference type="EMBL" id="FNNU01000005">
    <property type="protein sequence ID" value="SDX65202.1"/>
    <property type="molecule type" value="Genomic_DNA"/>
</dbReference>
<dbReference type="Proteomes" id="UP000243778">
    <property type="component" value="Unassembled WGS sequence"/>
</dbReference>
<organism evidence="2 3">
    <name type="scientific">Pseudomonas kuykendallii</name>
    <dbReference type="NCBI Taxonomy" id="1007099"/>
    <lineage>
        <taxon>Bacteria</taxon>
        <taxon>Pseudomonadati</taxon>
        <taxon>Pseudomonadota</taxon>
        <taxon>Gammaproteobacteria</taxon>
        <taxon>Pseudomonadales</taxon>
        <taxon>Pseudomonadaceae</taxon>
        <taxon>Pseudomonas</taxon>
    </lineage>
</organism>
<dbReference type="PANTHER" id="PTHR43677">
    <property type="entry name" value="SHORT-CHAIN DEHYDROGENASE/REDUCTASE"/>
    <property type="match status" value="1"/>
</dbReference>
<dbReference type="AlphaFoldDB" id="A0A1H3DFF1"/>
<dbReference type="SUPFAM" id="SSF50129">
    <property type="entry name" value="GroES-like"/>
    <property type="match status" value="1"/>
</dbReference>
<dbReference type="RefSeq" id="WP_090230782.1">
    <property type="nucleotide sequence ID" value="NZ_FNNU01000005.1"/>
</dbReference>
<dbReference type="Gene3D" id="3.90.180.10">
    <property type="entry name" value="Medium-chain alcohol dehydrogenases, catalytic domain"/>
    <property type="match status" value="1"/>
</dbReference>
<dbReference type="Pfam" id="PF13602">
    <property type="entry name" value="ADH_zinc_N_2"/>
    <property type="match status" value="1"/>
</dbReference>
<dbReference type="Gene3D" id="3.40.50.720">
    <property type="entry name" value="NAD(P)-binding Rossmann-like Domain"/>
    <property type="match status" value="1"/>
</dbReference>
<dbReference type="InterPro" id="IPR036291">
    <property type="entry name" value="NAD(P)-bd_dom_sf"/>
</dbReference>
<accession>A0A1H3DFF1</accession>
<dbReference type="SMART" id="SM00829">
    <property type="entry name" value="PKS_ER"/>
    <property type="match status" value="1"/>
</dbReference>
<dbReference type="OrthoDB" id="9805883at2"/>
<sequence length="337" mass="36548">MNRVIRFHQFGPADVLRIEEQSVRQPNAGEVLVRVEAIGVNWGDVLWRQDLAPQHAQLPAGLGSELAGEVIAIGSEVTRFKVGDRVASFLGHSVNEYPAYGECMLMPSTSLTRYPDVLSAEQAAVHYMPLLIAYLGFTELARMKAGQRVLITDASHCSGPSSIQMAKALGAQVFATSDTSDDRDYLIGLGADKVIATEEEDLVGRLKKLTDGHGVDVVLDACGGPQMGLLGDIMAPRGKLILYGLNGGNQTPFPACAAFEKNFKFFVHCLVDFTGSPELGIQPEHEVVERALAQINQLTRDGLLRANIDKVFAFEDVVAAHQYLESGDCRGRVVLKV</sequence>
<dbReference type="InterPro" id="IPR020843">
    <property type="entry name" value="ER"/>
</dbReference>
<evidence type="ECO:0000259" key="1">
    <source>
        <dbReference type="SMART" id="SM00829"/>
    </source>
</evidence>
<dbReference type="PANTHER" id="PTHR43677:SF4">
    <property type="entry name" value="QUINONE OXIDOREDUCTASE-LIKE PROTEIN 2"/>
    <property type="match status" value="1"/>
</dbReference>
<dbReference type="InterPro" id="IPR051397">
    <property type="entry name" value="Zn-ADH-like_protein"/>
</dbReference>
<keyword evidence="3" id="KW-1185">Reference proteome</keyword>
<protein>
    <submittedName>
        <fullName evidence="2">NADPH:quinone reductase</fullName>
    </submittedName>
</protein>
<dbReference type="InterPro" id="IPR011032">
    <property type="entry name" value="GroES-like_sf"/>
</dbReference>
<evidence type="ECO:0000313" key="3">
    <source>
        <dbReference type="Proteomes" id="UP000243778"/>
    </source>
</evidence>
<dbReference type="InterPro" id="IPR013154">
    <property type="entry name" value="ADH-like_N"/>
</dbReference>
<feature type="domain" description="Enoyl reductase (ER)" evidence="1">
    <location>
        <begin position="11"/>
        <end position="335"/>
    </location>
</feature>
<name>A0A1H3DFF1_9PSED</name>
<dbReference type="SUPFAM" id="SSF51735">
    <property type="entry name" value="NAD(P)-binding Rossmann-fold domains"/>
    <property type="match status" value="1"/>
</dbReference>
<gene>
    <name evidence="2" type="ORF">SAMN05216287_3407</name>
</gene>
<dbReference type="GO" id="GO:0016491">
    <property type="term" value="F:oxidoreductase activity"/>
    <property type="evidence" value="ECO:0007669"/>
    <property type="project" value="InterPro"/>
</dbReference>
<dbReference type="Pfam" id="PF08240">
    <property type="entry name" value="ADH_N"/>
    <property type="match status" value="1"/>
</dbReference>